<name>A0A4R5KL57_9BACL</name>
<comment type="caution">
    <text evidence="3">The sequence shown here is derived from an EMBL/GenBank/DDBJ whole genome shotgun (WGS) entry which is preliminary data.</text>
</comment>
<reference evidence="3 4" key="1">
    <citation type="submission" date="2019-03" db="EMBL/GenBank/DDBJ databases">
        <title>This is whole genome sequence of Paenibacillus sp MS74 strain.</title>
        <authorList>
            <person name="Trinh H.N."/>
        </authorList>
    </citation>
    <scope>NUCLEOTIDE SEQUENCE [LARGE SCALE GENOMIC DNA]</scope>
    <source>
        <strain evidence="3 4">MS74</strain>
    </source>
</reference>
<proteinExistence type="predicted"/>
<dbReference type="OrthoDB" id="2475185at2"/>
<evidence type="ECO:0000256" key="2">
    <source>
        <dbReference type="SAM" id="SignalP"/>
    </source>
</evidence>
<accession>A0A4R5KL57</accession>
<gene>
    <name evidence="3" type="ORF">E1757_19520</name>
</gene>
<keyword evidence="4" id="KW-1185">Reference proteome</keyword>
<dbReference type="Proteomes" id="UP000295636">
    <property type="component" value="Unassembled WGS sequence"/>
</dbReference>
<dbReference type="RefSeq" id="WP_133231154.1">
    <property type="nucleotide sequence ID" value="NZ_SMRT01000009.1"/>
</dbReference>
<evidence type="ECO:0000256" key="1">
    <source>
        <dbReference type="SAM" id="MobiDB-lite"/>
    </source>
</evidence>
<dbReference type="EMBL" id="SMRT01000009">
    <property type="protein sequence ID" value="TDF95912.1"/>
    <property type="molecule type" value="Genomic_DNA"/>
</dbReference>
<dbReference type="AlphaFoldDB" id="A0A4R5KL57"/>
<protein>
    <submittedName>
        <fullName evidence="3">Uncharacterized protein</fullName>
    </submittedName>
</protein>
<feature type="chain" id="PRO_5020485508" evidence="2">
    <location>
        <begin position="27"/>
        <end position="319"/>
    </location>
</feature>
<feature type="region of interest" description="Disordered" evidence="1">
    <location>
        <begin position="42"/>
        <end position="63"/>
    </location>
</feature>
<sequence>MKKSTFWLVSLVIWTSLMVPMPLSNAAVTGAAISAAEAAGTTATGPKASEKPPAPVQPDSTITSPSLKDAVQQWIQSISGQQGFQAWKQAEWTSQPLGPGTHGWIVLLQSQGSPVGYMVIHAADPNNPSKFRLTEYGRGSTPLFSMQTLYQSLVQLDLINSSYKTERLYVDPLHAVWKITDADNFYYIDAKTGEVLPLQTDSDLQESGGSSADEAYTRLEPGQSIGASLQLPEFDPYDRLPWVKNAPAAYESFAALRSDLERHKKLTYTAQLYNGKVTSPFAVTGYHQWSGEDAFLLLEQNGQRAIPYAAACKLGKLYP</sequence>
<organism evidence="3 4">
    <name type="scientific">Paenibacillus piri</name>
    <dbReference type="NCBI Taxonomy" id="2547395"/>
    <lineage>
        <taxon>Bacteria</taxon>
        <taxon>Bacillati</taxon>
        <taxon>Bacillota</taxon>
        <taxon>Bacilli</taxon>
        <taxon>Bacillales</taxon>
        <taxon>Paenibacillaceae</taxon>
        <taxon>Paenibacillus</taxon>
    </lineage>
</organism>
<evidence type="ECO:0000313" key="3">
    <source>
        <dbReference type="EMBL" id="TDF95912.1"/>
    </source>
</evidence>
<evidence type="ECO:0000313" key="4">
    <source>
        <dbReference type="Proteomes" id="UP000295636"/>
    </source>
</evidence>
<keyword evidence="2" id="KW-0732">Signal</keyword>
<feature type="signal peptide" evidence="2">
    <location>
        <begin position="1"/>
        <end position="26"/>
    </location>
</feature>